<feature type="transmembrane region" description="Helical" evidence="1">
    <location>
        <begin position="12"/>
        <end position="33"/>
    </location>
</feature>
<keyword evidence="1" id="KW-0472">Membrane</keyword>
<evidence type="ECO:0000313" key="2">
    <source>
        <dbReference type="EMBL" id="RAQ94099.1"/>
    </source>
</evidence>
<feature type="transmembrane region" description="Helical" evidence="1">
    <location>
        <begin position="69"/>
        <end position="92"/>
    </location>
</feature>
<organism evidence="2 3">
    <name type="scientific">Thermogemmatispora tikiterensis</name>
    <dbReference type="NCBI Taxonomy" id="1825093"/>
    <lineage>
        <taxon>Bacteria</taxon>
        <taxon>Bacillati</taxon>
        <taxon>Chloroflexota</taxon>
        <taxon>Ktedonobacteria</taxon>
        <taxon>Thermogemmatisporales</taxon>
        <taxon>Thermogemmatisporaceae</taxon>
        <taxon>Thermogemmatispora</taxon>
    </lineage>
</organism>
<evidence type="ECO:0000256" key="1">
    <source>
        <dbReference type="SAM" id="Phobius"/>
    </source>
</evidence>
<dbReference type="Proteomes" id="UP000248706">
    <property type="component" value="Unassembled WGS sequence"/>
</dbReference>
<proteinExistence type="predicted"/>
<feature type="transmembrane region" description="Helical" evidence="1">
    <location>
        <begin position="112"/>
        <end position="130"/>
    </location>
</feature>
<evidence type="ECO:0008006" key="4">
    <source>
        <dbReference type="Google" id="ProtNLM"/>
    </source>
</evidence>
<evidence type="ECO:0000313" key="3">
    <source>
        <dbReference type="Proteomes" id="UP000248706"/>
    </source>
</evidence>
<sequence>MLAYVVTSATGWIMMVLLATTIIYPFLLRSGLLGPVQPFLKRMRIHYWMGYSIAGIVLVHLWIPMSAGLAGVVNSAGLDLATMAMLLIFGQVWLGRQLSQPTLSARRTLRRWHFWVMLGIAAFVLGHVALNSSTLQTLLHR</sequence>
<reference evidence="2 3" key="1">
    <citation type="submission" date="2016-08" db="EMBL/GenBank/DDBJ databases">
        <title>Analysis of Carbohydrate Active Enzymes in Thermogemmatispora T81 Reveals Carbohydrate Degradation Ability.</title>
        <authorList>
            <person name="Tomazini A."/>
            <person name="Lal S."/>
            <person name="Stott M."/>
            <person name="Henrissat B."/>
            <person name="Polikarpov I."/>
            <person name="Sparling R."/>
            <person name="Levin D.B."/>
        </authorList>
    </citation>
    <scope>NUCLEOTIDE SEQUENCE [LARGE SCALE GENOMIC DNA]</scope>
    <source>
        <strain evidence="2 3">T81</strain>
    </source>
</reference>
<comment type="caution">
    <text evidence="2">The sequence shown here is derived from an EMBL/GenBank/DDBJ whole genome shotgun (WGS) entry which is preliminary data.</text>
</comment>
<dbReference type="AlphaFoldDB" id="A0A328VBD6"/>
<keyword evidence="1" id="KW-0812">Transmembrane</keyword>
<keyword evidence="1" id="KW-1133">Transmembrane helix</keyword>
<keyword evidence="3" id="KW-1185">Reference proteome</keyword>
<feature type="transmembrane region" description="Helical" evidence="1">
    <location>
        <begin position="45"/>
        <end position="63"/>
    </location>
</feature>
<dbReference type="RefSeq" id="WP_112425727.1">
    <property type="nucleotide sequence ID" value="NZ_MCIF01000002.1"/>
</dbReference>
<dbReference type="EMBL" id="MCIF01000002">
    <property type="protein sequence ID" value="RAQ94099.1"/>
    <property type="molecule type" value="Genomic_DNA"/>
</dbReference>
<accession>A0A328VBD6</accession>
<name>A0A328VBD6_9CHLR</name>
<protein>
    <recommendedName>
        <fullName evidence="4">Ferric oxidoreductase domain-containing protein</fullName>
    </recommendedName>
</protein>
<gene>
    <name evidence="2" type="ORF">A4R35_01050</name>
</gene>